<sequence length="47" mass="5104">MSAALYGVDRRHNVADIDLDLVFDLFSNVGCGRRYVASPCGPGCRLC</sequence>
<dbReference type="Proteomes" id="UP000782519">
    <property type="component" value="Unassembled WGS sequence"/>
</dbReference>
<evidence type="ECO:0000313" key="1">
    <source>
        <dbReference type="EMBL" id="MBI5128856.1"/>
    </source>
</evidence>
<name>A0A933VZW9_RHOPL</name>
<proteinExistence type="predicted"/>
<comment type="caution">
    <text evidence="1">The sequence shown here is derived from an EMBL/GenBank/DDBJ whole genome shotgun (WGS) entry which is preliminary data.</text>
</comment>
<evidence type="ECO:0000313" key="2">
    <source>
        <dbReference type="Proteomes" id="UP000782519"/>
    </source>
</evidence>
<organism evidence="1 2">
    <name type="scientific">Rhodopseudomonas palustris</name>
    <dbReference type="NCBI Taxonomy" id="1076"/>
    <lineage>
        <taxon>Bacteria</taxon>
        <taxon>Pseudomonadati</taxon>
        <taxon>Pseudomonadota</taxon>
        <taxon>Alphaproteobacteria</taxon>
        <taxon>Hyphomicrobiales</taxon>
        <taxon>Nitrobacteraceae</taxon>
        <taxon>Rhodopseudomonas</taxon>
    </lineage>
</organism>
<accession>A0A933VZW9</accession>
<gene>
    <name evidence="1" type="ORF">HZA66_05395</name>
</gene>
<dbReference type="EMBL" id="JACRJB010000014">
    <property type="protein sequence ID" value="MBI5128856.1"/>
    <property type="molecule type" value="Genomic_DNA"/>
</dbReference>
<reference evidence="1" key="1">
    <citation type="submission" date="2020-07" db="EMBL/GenBank/DDBJ databases">
        <title>Huge and variable diversity of episymbiotic CPR bacteria and DPANN archaea in groundwater ecosystems.</title>
        <authorList>
            <person name="He C.Y."/>
            <person name="Keren R."/>
            <person name="Whittaker M."/>
            <person name="Farag I.F."/>
            <person name="Doudna J."/>
            <person name="Cate J.H.D."/>
            <person name="Banfield J.F."/>
        </authorList>
    </citation>
    <scope>NUCLEOTIDE SEQUENCE</scope>
    <source>
        <strain evidence="1">NC_groundwater_1818_Pr3_B-0.1um_66_35</strain>
    </source>
</reference>
<dbReference type="AlphaFoldDB" id="A0A933VZW9"/>
<protein>
    <submittedName>
        <fullName evidence="1">Uncharacterized protein</fullName>
    </submittedName>
</protein>